<accession>A0ABT1L757</accession>
<organism evidence="1 2">
    <name type="scientific">Candidatus Synchoanobacter obligatus</name>
    <dbReference type="NCBI Taxonomy" id="2919597"/>
    <lineage>
        <taxon>Bacteria</taxon>
        <taxon>Pseudomonadati</taxon>
        <taxon>Pseudomonadota</taxon>
        <taxon>Gammaproteobacteria</taxon>
        <taxon>Candidatus Comchoanobacterales</taxon>
        <taxon>Candidatus Comchoanobacteraceae</taxon>
        <taxon>Candidatus Synchoanobacter</taxon>
    </lineage>
</organism>
<evidence type="ECO:0000313" key="1">
    <source>
        <dbReference type="EMBL" id="MCP8352213.1"/>
    </source>
</evidence>
<dbReference type="EMBL" id="JAKUDN010000002">
    <property type="protein sequence ID" value="MCP8352213.1"/>
    <property type="molecule type" value="Genomic_DNA"/>
</dbReference>
<keyword evidence="2" id="KW-1185">Reference proteome</keyword>
<evidence type="ECO:0000313" key="2">
    <source>
        <dbReference type="Proteomes" id="UP001320768"/>
    </source>
</evidence>
<dbReference type="Proteomes" id="UP001320768">
    <property type="component" value="Unassembled WGS sequence"/>
</dbReference>
<gene>
    <name evidence="1" type="ORF">MKS91_02790</name>
</gene>
<protein>
    <submittedName>
        <fullName evidence="1">Uncharacterized protein</fullName>
    </submittedName>
</protein>
<proteinExistence type="predicted"/>
<name>A0ABT1L757_9GAMM</name>
<dbReference type="RefSeq" id="WP_258569322.1">
    <property type="nucleotide sequence ID" value="NZ_JAKUDN010000002.1"/>
</dbReference>
<sequence length="112" mass="12814">MDAGRWMLLGEIWGGVLKPCHMPVSHLKKVCAVVLWGVGLWLMARTNGPRKHCDALFEQGCFSNHAAWYCSSGQVIDWVQALSARQVYAEGIKIQQEGRYHKVTWRYCVYDD</sequence>
<comment type="caution">
    <text evidence="1">The sequence shown here is derived from an EMBL/GenBank/DDBJ whole genome shotgun (WGS) entry which is preliminary data.</text>
</comment>
<reference evidence="1 2" key="1">
    <citation type="journal article" date="2022" name="Nat. Microbiol.">
        <title>The microbiome of a bacterivorous marine choanoflagellate contains a resource-demanding obligate bacterial associate.</title>
        <authorList>
            <person name="Needham D.M."/>
            <person name="Poirier C."/>
            <person name="Bachy C."/>
            <person name="George E.E."/>
            <person name="Wilken S."/>
            <person name="Yung C.C.M."/>
            <person name="Limardo A.J."/>
            <person name="Morando M."/>
            <person name="Sudek L."/>
            <person name="Malmstrom R.R."/>
            <person name="Keeling P.J."/>
            <person name="Santoro A.E."/>
            <person name="Worden A.Z."/>
        </authorList>
    </citation>
    <scope>NUCLEOTIDE SEQUENCE [LARGE SCALE GENOMIC DNA]</scope>
    <source>
        <strain evidence="1 2">Comchoano-2</strain>
    </source>
</reference>